<reference evidence="6" key="1">
    <citation type="journal article" date="2017" name="Appl. Environ. Microbiol.">
        <title>Molecular characterization of an Endozoicomonas-like organism causing infection in king scallop Pecten maximus L.</title>
        <authorList>
            <person name="Cano I."/>
            <person name="van Aerle R."/>
            <person name="Ross S."/>
            <person name="Verner-Jeffreys D.W."/>
            <person name="Paley R.K."/>
            <person name="Rimmer G."/>
            <person name="Ryder D."/>
            <person name="Hooper P."/>
            <person name="Stone D."/>
            <person name="Feist S.W."/>
        </authorList>
    </citation>
    <scope>NUCLEOTIDE SEQUENCE</scope>
</reference>
<keyword evidence="3" id="KW-0472">Membrane</keyword>
<gene>
    <name evidence="6" type="primary">pcp</name>
    <name evidence="6" type="ORF">CI610_01582</name>
</gene>
<dbReference type="PROSITE" id="PS51257">
    <property type="entry name" value="PROKAR_LIPOPROTEIN"/>
    <property type="match status" value="1"/>
</dbReference>
<dbReference type="EMBL" id="NSIT01000068">
    <property type="protein sequence ID" value="PJE79451.1"/>
    <property type="molecule type" value="Genomic_DNA"/>
</dbReference>
<keyword evidence="4" id="KW-0564">Palmitate</keyword>
<evidence type="ECO:0000256" key="5">
    <source>
        <dbReference type="ARBA" id="ARBA00023288"/>
    </source>
</evidence>
<evidence type="ECO:0000256" key="1">
    <source>
        <dbReference type="ARBA" id="ARBA00004459"/>
    </source>
</evidence>
<evidence type="ECO:0000256" key="2">
    <source>
        <dbReference type="ARBA" id="ARBA00022729"/>
    </source>
</evidence>
<keyword evidence="2" id="KW-0732">Signal</keyword>
<evidence type="ECO:0000313" key="6">
    <source>
        <dbReference type="EMBL" id="PJE79451.1"/>
    </source>
</evidence>
<evidence type="ECO:0000256" key="3">
    <source>
        <dbReference type="ARBA" id="ARBA00023136"/>
    </source>
</evidence>
<evidence type="ECO:0000256" key="4">
    <source>
        <dbReference type="ARBA" id="ARBA00023139"/>
    </source>
</evidence>
<dbReference type="AlphaFoldDB" id="A0A2H9T885"/>
<proteinExistence type="predicted"/>
<keyword evidence="5 6" id="KW-0449">Lipoprotein</keyword>
<name>A0A2H9T885_9ZZZZ</name>
<dbReference type="PANTHER" id="PTHR35603">
    <property type="match status" value="1"/>
</dbReference>
<comment type="caution">
    <text evidence="6">The sequence shown here is derived from an EMBL/GenBank/DDBJ whole genome shotgun (WGS) entry which is preliminary data.</text>
</comment>
<accession>A0A2H9T885</accession>
<dbReference type="GO" id="GO:0009279">
    <property type="term" value="C:cell outer membrane"/>
    <property type="evidence" value="ECO:0007669"/>
    <property type="project" value="UniProtKB-SubCell"/>
</dbReference>
<dbReference type="PANTHER" id="PTHR35603:SF1">
    <property type="entry name" value="OUTER MEMBRANE LIPOPROTEIN SLYB"/>
    <property type="match status" value="1"/>
</dbReference>
<comment type="subcellular location">
    <subcellularLocation>
        <location evidence="1">Cell outer membrane</location>
        <topology evidence="1">Lipid-anchor</topology>
    </subcellularLocation>
</comment>
<dbReference type="InterPro" id="IPR051407">
    <property type="entry name" value="Bact_OM_lipoprot/Surf_antigen"/>
</dbReference>
<organism evidence="6">
    <name type="scientific">invertebrate metagenome</name>
    <dbReference type="NCBI Taxonomy" id="1711999"/>
    <lineage>
        <taxon>unclassified sequences</taxon>
        <taxon>metagenomes</taxon>
        <taxon>organismal metagenomes</taxon>
    </lineage>
</organism>
<sequence length="154" mass="15811">MTIKKSFCFLILPVLLLSGCMSDLTGTSYSREEARQTQQVQFGIVSEIKRVKIEGTQSGIGAAAGGAMGGIAAGSNIGGGSGSSIAAIAGGLAGGLLGNLTEEKLTRKQGLELTIKLDNGTMLSVVQQADPKMPFAVGDEVKVLGQGTKRRVVK</sequence>
<protein>
    <submittedName>
        <fullName evidence="6">Outer membrane lipoprotein pcp</fullName>
    </submittedName>
</protein>